<protein>
    <submittedName>
        <fullName evidence="2">Tetratricopeptide repeat family protein</fullName>
    </submittedName>
</protein>
<accession>A0A0F3MLG2</accession>
<organism evidence="2 3">
    <name type="scientific">Orientia chuto str. Dubai</name>
    <dbReference type="NCBI Taxonomy" id="1359168"/>
    <lineage>
        <taxon>Bacteria</taxon>
        <taxon>Pseudomonadati</taxon>
        <taxon>Pseudomonadota</taxon>
        <taxon>Alphaproteobacteria</taxon>
        <taxon>Rickettsiales</taxon>
        <taxon>Rickettsiaceae</taxon>
        <taxon>Rickettsieae</taxon>
        <taxon>Orientia</taxon>
    </lineage>
</organism>
<evidence type="ECO:0000256" key="1">
    <source>
        <dbReference type="PROSITE-ProRule" id="PRU00339"/>
    </source>
</evidence>
<keyword evidence="3" id="KW-1185">Reference proteome</keyword>
<dbReference type="Pfam" id="PF13181">
    <property type="entry name" value="TPR_8"/>
    <property type="match status" value="2"/>
</dbReference>
<feature type="repeat" description="TPR" evidence="1">
    <location>
        <begin position="27"/>
        <end position="60"/>
    </location>
</feature>
<dbReference type="STRING" id="1359168.OCHUTO_0443"/>
<dbReference type="AlphaFoldDB" id="A0A0F3MLG2"/>
<dbReference type="Gene3D" id="1.25.40.10">
    <property type="entry name" value="Tetratricopeptide repeat domain"/>
    <property type="match status" value="1"/>
</dbReference>
<sequence length="94" mass="11054">MILEQMEKHQNAIENYNIAIEYKPDFAENYLEKGISLLNLGQHAAAKENFRLAVKYNPDIIIGYEIVIKRLKELESFSVAKEYEQKLQMLKKYS</sequence>
<dbReference type="Proteomes" id="UP000033616">
    <property type="component" value="Unassembled WGS sequence"/>
</dbReference>
<name>A0A0F3MLG2_9RICK</name>
<dbReference type="SUPFAM" id="SSF48452">
    <property type="entry name" value="TPR-like"/>
    <property type="match status" value="1"/>
</dbReference>
<dbReference type="InterPro" id="IPR011990">
    <property type="entry name" value="TPR-like_helical_dom_sf"/>
</dbReference>
<evidence type="ECO:0000313" key="2">
    <source>
        <dbReference type="EMBL" id="KJV56555.1"/>
    </source>
</evidence>
<dbReference type="PATRIC" id="fig|1359168.3.peg.1210"/>
<gene>
    <name evidence="2" type="ORF">OCHUTO_0443</name>
</gene>
<dbReference type="PROSITE" id="PS50005">
    <property type="entry name" value="TPR"/>
    <property type="match status" value="1"/>
</dbReference>
<keyword evidence="1" id="KW-0802">TPR repeat</keyword>
<proteinExistence type="predicted"/>
<reference evidence="2 3" key="1">
    <citation type="submission" date="2015-02" db="EMBL/GenBank/DDBJ databases">
        <title>Genome Sequencing of Rickettsiales.</title>
        <authorList>
            <person name="Daugherty S.C."/>
            <person name="Su Q."/>
            <person name="Abolude K."/>
            <person name="Beier-Sexton M."/>
            <person name="Carlyon J.A."/>
            <person name="Carter R."/>
            <person name="Day N.P."/>
            <person name="Dumler S.J."/>
            <person name="Dyachenko V."/>
            <person name="Godinez A."/>
            <person name="Kurtti T.J."/>
            <person name="Lichay M."/>
            <person name="Mullins K.E."/>
            <person name="Ott S."/>
            <person name="Pappas-Brown V."/>
            <person name="Paris D.H."/>
            <person name="Patel P."/>
            <person name="Richards A.L."/>
            <person name="Sadzewicz L."/>
            <person name="Sears K."/>
            <person name="Seidman D."/>
            <person name="Sengamalay N."/>
            <person name="Stenos J."/>
            <person name="Tallon L.J."/>
            <person name="Vincent G."/>
            <person name="Fraser C.M."/>
            <person name="Munderloh U."/>
            <person name="Dunning-Hotopp J.C."/>
        </authorList>
    </citation>
    <scope>NUCLEOTIDE SEQUENCE [LARGE SCALE GENOMIC DNA]</scope>
    <source>
        <strain evidence="2 3">Fuller</strain>
    </source>
</reference>
<evidence type="ECO:0000313" key="3">
    <source>
        <dbReference type="Proteomes" id="UP000033616"/>
    </source>
</evidence>
<comment type="caution">
    <text evidence="2">The sequence shown here is derived from an EMBL/GenBank/DDBJ whole genome shotgun (WGS) entry which is preliminary data.</text>
</comment>
<dbReference type="EMBL" id="LANP01000008">
    <property type="protein sequence ID" value="KJV56555.1"/>
    <property type="molecule type" value="Genomic_DNA"/>
</dbReference>
<dbReference type="InterPro" id="IPR019734">
    <property type="entry name" value="TPR_rpt"/>
</dbReference>